<keyword evidence="6 8" id="KW-1133">Transmembrane helix</keyword>
<evidence type="ECO:0000313" key="10">
    <source>
        <dbReference type="EMBL" id="SEI42278.1"/>
    </source>
</evidence>
<keyword evidence="3 10" id="KW-0328">Glycosyltransferase</keyword>
<evidence type="ECO:0000256" key="5">
    <source>
        <dbReference type="ARBA" id="ARBA00022692"/>
    </source>
</evidence>
<reference evidence="10 11" key="1">
    <citation type="submission" date="2016-10" db="EMBL/GenBank/DDBJ databases">
        <authorList>
            <person name="de Groot N.N."/>
        </authorList>
    </citation>
    <scope>NUCLEOTIDE SEQUENCE [LARGE SCALE GENOMIC DNA]</scope>
    <source>
        <strain evidence="10 11">DSM 373</strain>
    </source>
</reference>
<dbReference type="Pfam" id="PF13231">
    <property type="entry name" value="PMT_2"/>
    <property type="match status" value="1"/>
</dbReference>
<keyword evidence="5 8" id="KW-0812">Transmembrane</keyword>
<keyword evidence="4 10" id="KW-0808">Transferase</keyword>
<feature type="transmembrane region" description="Helical" evidence="8">
    <location>
        <begin position="260"/>
        <end position="281"/>
    </location>
</feature>
<dbReference type="InterPro" id="IPR038731">
    <property type="entry name" value="RgtA/B/C-like"/>
</dbReference>
<dbReference type="PANTHER" id="PTHR33908:SF3">
    <property type="entry name" value="UNDECAPRENYL PHOSPHATE-ALPHA-4-AMINO-4-DEOXY-L-ARABINOSE ARABINOSYL TRANSFERASE"/>
    <property type="match status" value="1"/>
</dbReference>
<dbReference type="InterPro" id="IPR050297">
    <property type="entry name" value="LipidA_mod_glycosyltrf_83"/>
</dbReference>
<evidence type="ECO:0000313" key="11">
    <source>
        <dbReference type="Proteomes" id="UP000199250"/>
    </source>
</evidence>
<dbReference type="OrthoDB" id="9775035at2"/>
<accession>A0A1H6QF37</accession>
<organism evidence="10 11">
    <name type="scientific">Azotobacter beijerinckii</name>
    <dbReference type="NCBI Taxonomy" id="170623"/>
    <lineage>
        <taxon>Bacteria</taxon>
        <taxon>Pseudomonadati</taxon>
        <taxon>Pseudomonadota</taxon>
        <taxon>Gammaproteobacteria</taxon>
        <taxon>Pseudomonadales</taxon>
        <taxon>Pseudomonadaceae</taxon>
        <taxon>Azotobacter</taxon>
    </lineage>
</organism>
<evidence type="ECO:0000256" key="2">
    <source>
        <dbReference type="ARBA" id="ARBA00022475"/>
    </source>
</evidence>
<dbReference type="RefSeq" id="WP_090729151.1">
    <property type="nucleotide sequence ID" value="NZ_FNYQ01000002.1"/>
</dbReference>
<comment type="subcellular location">
    <subcellularLocation>
        <location evidence="1">Cell membrane</location>
        <topology evidence="1">Multi-pass membrane protein</topology>
    </subcellularLocation>
</comment>
<feature type="transmembrane region" description="Helical" evidence="8">
    <location>
        <begin position="89"/>
        <end position="110"/>
    </location>
</feature>
<evidence type="ECO:0000256" key="4">
    <source>
        <dbReference type="ARBA" id="ARBA00022679"/>
    </source>
</evidence>
<feature type="transmembrane region" description="Helical" evidence="8">
    <location>
        <begin position="12"/>
        <end position="29"/>
    </location>
</feature>
<evidence type="ECO:0000256" key="7">
    <source>
        <dbReference type="ARBA" id="ARBA00023136"/>
    </source>
</evidence>
<dbReference type="GO" id="GO:0010041">
    <property type="term" value="P:response to iron(III) ion"/>
    <property type="evidence" value="ECO:0007669"/>
    <property type="project" value="TreeGrafter"/>
</dbReference>
<dbReference type="GO" id="GO:0009103">
    <property type="term" value="P:lipopolysaccharide biosynthetic process"/>
    <property type="evidence" value="ECO:0007669"/>
    <property type="project" value="UniProtKB-ARBA"/>
</dbReference>
<evidence type="ECO:0000256" key="3">
    <source>
        <dbReference type="ARBA" id="ARBA00022676"/>
    </source>
</evidence>
<proteinExistence type="predicted"/>
<evidence type="ECO:0000259" key="9">
    <source>
        <dbReference type="Pfam" id="PF13231"/>
    </source>
</evidence>
<keyword evidence="2" id="KW-1003">Cell membrane</keyword>
<feature type="transmembrane region" description="Helical" evidence="8">
    <location>
        <begin position="293"/>
        <end position="313"/>
    </location>
</feature>
<feature type="transmembrane region" description="Helical" evidence="8">
    <location>
        <begin position="349"/>
        <end position="368"/>
    </location>
</feature>
<dbReference type="Proteomes" id="UP000199250">
    <property type="component" value="Unassembled WGS sequence"/>
</dbReference>
<evidence type="ECO:0000256" key="6">
    <source>
        <dbReference type="ARBA" id="ARBA00022989"/>
    </source>
</evidence>
<dbReference type="EMBL" id="FNYQ01000002">
    <property type="protein sequence ID" value="SEI42278.1"/>
    <property type="molecule type" value="Genomic_DNA"/>
</dbReference>
<name>A0A1H6QF37_9GAMM</name>
<feature type="transmembrane region" description="Helical" evidence="8">
    <location>
        <begin position="319"/>
        <end position="337"/>
    </location>
</feature>
<feature type="transmembrane region" description="Helical" evidence="8">
    <location>
        <begin position="173"/>
        <end position="201"/>
    </location>
</feature>
<keyword evidence="7 8" id="KW-0472">Membrane</keyword>
<feature type="transmembrane region" description="Helical" evidence="8">
    <location>
        <begin position="213"/>
        <end position="236"/>
    </location>
</feature>
<dbReference type="AlphaFoldDB" id="A0A1H6QF37"/>
<dbReference type="GO" id="GO:0005886">
    <property type="term" value="C:plasma membrane"/>
    <property type="evidence" value="ECO:0007669"/>
    <property type="project" value="UniProtKB-SubCell"/>
</dbReference>
<evidence type="ECO:0000256" key="1">
    <source>
        <dbReference type="ARBA" id="ARBA00004651"/>
    </source>
</evidence>
<dbReference type="PANTHER" id="PTHR33908">
    <property type="entry name" value="MANNOSYLTRANSFERASE YKCB-RELATED"/>
    <property type="match status" value="1"/>
</dbReference>
<protein>
    <submittedName>
        <fullName evidence="10">Dolichyl-phosphate-mannose-protein mannosyltransferase</fullName>
    </submittedName>
</protein>
<sequence>MNFRVDEAEGTLLAVAVLGLVALLCFWGLGDIPLLSVNEARRAVATREMYESGQWLLPYMNGERYLAKPPLFNWLTLLPTQLLGAATEWALRLPSALFAFSSCAVVYVLGKRLGGRRVGLYAAIILAANTGFSMFARRAEIEMTLTGLSLLSLLVAWPYLFGQGGRSRVWLSFGLIGLCLLSKGPVSLLFVAAPLLAFAALRQPRAGAYLRDVPGWLLALLIGGTWYLVVSLRLGWDVWSSILRQDIVAKVGGLQGGEPWYAYLIYLAGDFAPFWLVLLVRPRQLWQQIRSRAELQLLACSVLLPLLVFSLFTDKHGKYLLPAYPAVALLLAWHWSGVRDSLQGWRRELMTWLPPLLLLAFVGFYAFFEARVFAYRLQALPEIEQALLDYPGQPLYSLGTPDMRLVYYAGRTVAALKADAVAKHAGEDALLFVREPLPKKLDWLANCTQARFAPYLKRKKTARLIRLGPTCRGTPPAQPG</sequence>
<gene>
    <name evidence="10" type="ORF">SAMN04244572_00160</name>
</gene>
<feature type="domain" description="Glycosyltransferase RgtA/B/C/D-like" evidence="9">
    <location>
        <begin position="68"/>
        <end position="220"/>
    </location>
</feature>
<feature type="transmembrane region" description="Helical" evidence="8">
    <location>
        <begin position="143"/>
        <end position="161"/>
    </location>
</feature>
<evidence type="ECO:0000256" key="8">
    <source>
        <dbReference type="SAM" id="Phobius"/>
    </source>
</evidence>
<dbReference type="GO" id="GO:0016763">
    <property type="term" value="F:pentosyltransferase activity"/>
    <property type="evidence" value="ECO:0007669"/>
    <property type="project" value="TreeGrafter"/>
</dbReference>